<keyword evidence="2" id="KW-0732">Signal</keyword>
<protein>
    <recommendedName>
        <fullName evidence="5">PepSY domain-containing protein</fullName>
    </recommendedName>
</protein>
<name>A0ABX6TB33_9SPHN</name>
<keyword evidence="1" id="KW-1133">Transmembrane helix</keyword>
<keyword evidence="4" id="KW-1185">Reference proteome</keyword>
<evidence type="ECO:0000313" key="4">
    <source>
        <dbReference type="Proteomes" id="UP000516105"/>
    </source>
</evidence>
<gene>
    <name evidence="3" type="ORF">H9L14_02820</name>
</gene>
<keyword evidence="1" id="KW-0812">Transmembrane</keyword>
<evidence type="ECO:0000256" key="2">
    <source>
        <dbReference type="SAM" id="SignalP"/>
    </source>
</evidence>
<feature type="transmembrane region" description="Helical" evidence="1">
    <location>
        <begin position="112"/>
        <end position="130"/>
    </location>
</feature>
<accession>A0ABX6TB33</accession>
<evidence type="ECO:0000313" key="3">
    <source>
        <dbReference type="EMBL" id="QNP47066.1"/>
    </source>
</evidence>
<feature type="chain" id="PRO_5045776610" description="PepSY domain-containing protein" evidence="2">
    <location>
        <begin position="20"/>
        <end position="142"/>
    </location>
</feature>
<dbReference type="EMBL" id="CP060782">
    <property type="protein sequence ID" value="QNP47066.1"/>
    <property type="molecule type" value="Genomic_DNA"/>
</dbReference>
<evidence type="ECO:0000256" key="1">
    <source>
        <dbReference type="SAM" id="Phobius"/>
    </source>
</evidence>
<proteinExistence type="predicted"/>
<organism evidence="3 4">
    <name type="scientific">Sphingomonas sediminicola</name>
    <dbReference type="NCBI Taxonomy" id="386874"/>
    <lineage>
        <taxon>Bacteria</taxon>
        <taxon>Pseudomonadati</taxon>
        <taxon>Pseudomonadota</taxon>
        <taxon>Alphaproteobacteria</taxon>
        <taxon>Sphingomonadales</taxon>
        <taxon>Sphingomonadaceae</taxon>
        <taxon>Sphingomonas</taxon>
    </lineage>
</organism>
<feature type="signal peptide" evidence="2">
    <location>
        <begin position="1"/>
        <end position="19"/>
    </location>
</feature>
<reference evidence="3 4" key="1">
    <citation type="submission" date="2020-08" db="EMBL/GenBank/DDBJ databases">
        <title>Genome sequence of Sphingomonas sediminicola KACC 15039T.</title>
        <authorList>
            <person name="Hyun D.-W."/>
            <person name="Bae J.-W."/>
        </authorList>
    </citation>
    <scope>NUCLEOTIDE SEQUENCE [LARGE SCALE GENOMIC DNA]</scope>
    <source>
        <strain evidence="3 4">KACC 15039</strain>
    </source>
</reference>
<dbReference type="Proteomes" id="UP000516105">
    <property type="component" value="Chromosome"/>
</dbReference>
<keyword evidence="1" id="KW-0472">Membrane</keyword>
<evidence type="ECO:0008006" key="5">
    <source>
        <dbReference type="Google" id="ProtNLM"/>
    </source>
</evidence>
<sequence length="142" mass="15674">MLIAAAVVPVLVPSALFLAVHPNRPEVTTAELPAHPDVPEMLPPGERPYTWPSRWALELSKQHTGRLFYFPTWEVECTGQKVETAPEPGTQLLGYKGQDCELRLSTSLAERLGAILSLAGLFILAGIAWAQRRTWMTPTLSE</sequence>